<protein>
    <recommendedName>
        <fullName evidence="2">Topo IA-type catalytic domain-containing protein</fullName>
    </recommendedName>
</protein>
<dbReference type="PANTHER" id="PTHR11390">
    <property type="entry name" value="PROKARYOTIC DNA TOPOISOMERASE"/>
    <property type="match status" value="1"/>
</dbReference>
<dbReference type="AlphaFoldDB" id="A0A367CAT0"/>
<dbReference type="SUPFAM" id="SSF56712">
    <property type="entry name" value="Prokaryotic type I DNA topoisomerase"/>
    <property type="match status" value="1"/>
</dbReference>
<dbReference type="GO" id="GO:0006310">
    <property type="term" value="P:DNA recombination"/>
    <property type="evidence" value="ECO:0007669"/>
    <property type="project" value="TreeGrafter"/>
</dbReference>
<dbReference type="GO" id="GO:0043597">
    <property type="term" value="C:cytoplasmic replication fork"/>
    <property type="evidence" value="ECO:0007669"/>
    <property type="project" value="TreeGrafter"/>
</dbReference>
<dbReference type="GO" id="GO:0003917">
    <property type="term" value="F:DNA topoisomerase type I (single strand cut, ATP-independent) activity"/>
    <property type="evidence" value="ECO:0007669"/>
    <property type="project" value="InterPro"/>
</dbReference>
<evidence type="ECO:0000313" key="4">
    <source>
        <dbReference type="Proteomes" id="UP000252797"/>
    </source>
</evidence>
<dbReference type="SUPFAM" id="SSF57783">
    <property type="entry name" value="Zinc beta-ribbon"/>
    <property type="match status" value="1"/>
</dbReference>
<proteinExistence type="predicted"/>
<name>A0A367CAT0_9ENTE</name>
<dbReference type="InterPro" id="IPR023405">
    <property type="entry name" value="Topo_IA_core_domain"/>
</dbReference>
<dbReference type="InterPro" id="IPR013824">
    <property type="entry name" value="Topo_IA_cen_sub1"/>
</dbReference>
<dbReference type="PANTHER" id="PTHR11390:SF21">
    <property type="entry name" value="DNA TOPOISOMERASE 3-ALPHA"/>
    <property type="match status" value="1"/>
</dbReference>
<dbReference type="Proteomes" id="UP000252797">
    <property type="component" value="Unassembled WGS sequence"/>
</dbReference>
<dbReference type="EMBL" id="LEPB01000006">
    <property type="protein sequence ID" value="RCA09751.1"/>
    <property type="molecule type" value="Genomic_DNA"/>
</dbReference>
<reference evidence="3 4" key="1">
    <citation type="submission" date="2015-06" db="EMBL/GenBank/DDBJ databases">
        <title>The Genome Sequence of Enterococcus durans 4EA1.</title>
        <authorList>
            <consortium name="The Broad Institute Genomics Platform"/>
            <consortium name="The Broad Institute Genome Sequencing Center for Infectious Disease"/>
            <person name="Earl A.M."/>
            <person name="Van Tyne D."/>
            <person name="Lebreton F."/>
            <person name="Saavedra J.T."/>
            <person name="Gilmore M.S."/>
            <person name="Manson Mcguire A."/>
            <person name="Clock S."/>
            <person name="Crupain M."/>
            <person name="Rangan U."/>
            <person name="Young S."/>
            <person name="Abouelleil A."/>
            <person name="Cao P."/>
            <person name="Chapman S.B."/>
            <person name="Griggs A."/>
            <person name="Priest M."/>
            <person name="Shea T."/>
            <person name="Wortman J."/>
            <person name="Nusbaum C."/>
            <person name="Birren B."/>
        </authorList>
    </citation>
    <scope>NUCLEOTIDE SEQUENCE [LARGE SCALE GENOMIC DNA]</scope>
    <source>
        <strain evidence="3 4">4EA1</strain>
    </source>
</reference>
<evidence type="ECO:0000313" key="3">
    <source>
        <dbReference type="EMBL" id="RCA09751.1"/>
    </source>
</evidence>
<dbReference type="InterPro" id="IPR013497">
    <property type="entry name" value="Topo_IA_cen"/>
</dbReference>
<gene>
    <name evidence="3" type="ORF">EA71_02604</name>
</gene>
<comment type="caution">
    <text evidence="3">The sequence shown here is derived from an EMBL/GenBank/DDBJ whole genome shotgun (WGS) entry which is preliminary data.</text>
</comment>
<dbReference type="GO" id="GO:0006281">
    <property type="term" value="P:DNA repair"/>
    <property type="evidence" value="ECO:0007669"/>
    <property type="project" value="TreeGrafter"/>
</dbReference>
<evidence type="ECO:0000256" key="1">
    <source>
        <dbReference type="ARBA" id="ARBA00023235"/>
    </source>
</evidence>
<keyword evidence="1" id="KW-0413">Isomerase</keyword>
<dbReference type="InterPro" id="IPR000380">
    <property type="entry name" value="Topo_IA"/>
</dbReference>
<dbReference type="PROSITE" id="PS52039">
    <property type="entry name" value="TOPO_IA_2"/>
    <property type="match status" value="1"/>
</dbReference>
<dbReference type="Pfam" id="PF01396">
    <property type="entry name" value="Zn_ribbon_Top1"/>
    <property type="match status" value="1"/>
</dbReference>
<feature type="domain" description="Topo IA-type catalytic" evidence="2">
    <location>
        <begin position="1"/>
        <end position="106"/>
    </location>
</feature>
<dbReference type="Gene3D" id="1.10.460.10">
    <property type="entry name" value="Topoisomerase I, domain 2"/>
    <property type="match status" value="1"/>
</dbReference>
<evidence type="ECO:0000259" key="2">
    <source>
        <dbReference type="PROSITE" id="PS52039"/>
    </source>
</evidence>
<sequence length="218" mass="24829">MKTANKTVDDEEAIKILQEVEGIGTEATRASIIEALKQKEYIQVIKNKLVVTEKGKLLCQAVESQHLLTSAEMTAKWETYLKKIGKREGNQENFINNIKKFIVHLLENVPTDIEKLSFADYQEQKEKEAEKSIVGKCPKCGNNIVLKKSFYGCSNYPECKFTLAEHFRKKKLTKTNVKELLEGKETLVKGIKTKDKKSYNAVVKIGEKGYIDFISFSK</sequence>
<dbReference type="Gene3D" id="3.30.65.10">
    <property type="entry name" value="Bacterial Topoisomerase I, domain 1"/>
    <property type="match status" value="1"/>
</dbReference>
<dbReference type="InterPro" id="IPR013498">
    <property type="entry name" value="Topo_IA_Znf"/>
</dbReference>
<dbReference type="GO" id="GO:0006265">
    <property type="term" value="P:DNA topological change"/>
    <property type="evidence" value="ECO:0007669"/>
    <property type="project" value="InterPro"/>
</dbReference>
<organism evidence="3 4">
    <name type="scientific">Enterococcus durans</name>
    <dbReference type="NCBI Taxonomy" id="53345"/>
    <lineage>
        <taxon>Bacteria</taxon>
        <taxon>Bacillati</taxon>
        <taxon>Bacillota</taxon>
        <taxon>Bacilli</taxon>
        <taxon>Lactobacillales</taxon>
        <taxon>Enterococcaceae</taxon>
        <taxon>Enterococcus</taxon>
    </lineage>
</organism>
<dbReference type="Pfam" id="PF01131">
    <property type="entry name" value="Topoisom_bac"/>
    <property type="match status" value="1"/>
</dbReference>
<dbReference type="GO" id="GO:0003677">
    <property type="term" value="F:DNA binding"/>
    <property type="evidence" value="ECO:0007669"/>
    <property type="project" value="InterPro"/>
</dbReference>
<accession>A0A367CAT0</accession>